<reference evidence="2 3" key="1">
    <citation type="submission" date="2019-05" db="EMBL/GenBank/DDBJ databases">
        <title>Another draft genome of Portunus trituberculatus and its Hox gene families provides insights of decapod evolution.</title>
        <authorList>
            <person name="Jeong J.-H."/>
            <person name="Song I."/>
            <person name="Kim S."/>
            <person name="Choi T."/>
            <person name="Kim D."/>
            <person name="Ryu S."/>
            <person name="Kim W."/>
        </authorList>
    </citation>
    <scope>NUCLEOTIDE SEQUENCE [LARGE SCALE GENOMIC DNA]</scope>
    <source>
        <tissue evidence="2">Muscle</tissue>
    </source>
</reference>
<feature type="region of interest" description="Disordered" evidence="1">
    <location>
        <begin position="100"/>
        <end position="127"/>
    </location>
</feature>
<organism evidence="2 3">
    <name type="scientific">Portunus trituberculatus</name>
    <name type="common">Swimming crab</name>
    <name type="synonym">Neptunus trituberculatus</name>
    <dbReference type="NCBI Taxonomy" id="210409"/>
    <lineage>
        <taxon>Eukaryota</taxon>
        <taxon>Metazoa</taxon>
        <taxon>Ecdysozoa</taxon>
        <taxon>Arthropoda</taxon>
        <taxon>Crustacea</taxon>
        <taxon>Multicrustacea</taxon>
        <taxon>Malacostraca</taxon>
        <taxon>Eumalacostraca</taxon>
        <taxon>Eucarida</taxon>
        <taxon>Decapoda</taxon>
        <taxon>Pleocyemata</taxon>
        <taxon>Brachyura</taxon>
        <taxon>Eubrachyura</taxon>
        <taxon>Portunoidea</taxon>
        <taxon>Portunidae</taxon>
        <taxon>Portuninae</taxon>
        <taxon>Portunus</taxon>
    </lineage>
</organism>
<accession>A0A5B7JDL4</accession>
<dbReference type="PANTHER" id="PTHR46888">
    <property type="entry name" value="ZINC KNUCKLE DOMAINCONTAINING PROTEIN-RELATED"/>
    <property type="match status" value="1"/>
</dbReference>
<feature type="compositionally biased region" description="Polar residues" evidence="1">
    <location>
        <begin position="111"/>
        <end position="127"/>
    </location>
</feature>
<dbReference type="Proteomes" id="UP000324222">
    <property type="component" value="Unassembled WGS sequence"/>
</dbReference>
<comment type="caution">
    <text evidence="2">The sequence shown here is derived from an EMBL/GenBank/DDBJ whole genome shotgun (WGS) entry which is preliminary data.</text>
</comment>
<evidence type="ECO:0000313" key="2">
    <source>
        <dbReference type="EMBL" id="MPC91048.1"/>
    </source>
</evidence>
<keyword evidence="3" id="KW-1185">Reference proteome</keyword>
<dbReference type="Gene3D" id="1.10.4020.10">
    <property type="entry name" value="DNA breaking-rejoining enzymes"/>
    <property type="match status" value="1"/>
</dbReference>
<dbReference type="PANTHER" id="PTHR46888:SF1">
    <property type="entry name" value="RIBONUCLEASE H"/>
    <property type="match status" value="1"/>
</dbReference>
<proteinExistence type="predicted"/>
<dbReference type="AlphaFoldDB" id="A0A5B7JDL4"/>
<evidence type="ECO:0000313" key="3">
    <source>
        <dbReference type="Proteomes" id="UP000324222"/>
    </source>
</evidence>
<evidence type="ECO:0000256" key="1">
    <source>
        <dbReference type="SAM" id="MobiDB-lite"/>
    </source>
</evidence>
<dbReference type="SUPFAM" id="SSF47353">
    <property type="entry name" value="Retrovirus capsid dimerization domain-like"/>
    <property type="match status" value="1"/>
</dbReference>
<dbReference type="EMBL" id="VSRR010086390">
    <property type="protein sequence ID" value="MPC91048.1"/>
    <property type="molecule type" value="Genomic_DNA"/>
</dbReference>
<protein>
    <submittedName>
        <fullName evidence="2">Uncharacterized protein</fullName>
    </submittedName>
</protein>
<name>A0A5B7JDL4_PORTR</name>
<dbReference type="InterPro" id="IPR038269">
    <property type="entry name" value="SCAN_sf"/>
</dbReference>
<gene>
    <name evidence="2" type="ORF">E2C01_086061</name>
</gene>
<sequence length="127" mass="15070">MYRKRFRNTKKRPGSTYLEMARECGLKFDRWMKLEDVKTMEGMREVILLEHFMEQVHPDLKFELISHGVDDIMEAGRRADCYCEALGFCKDDQGSKRSFFNKAEGQHKSKNNSYTMSSGQYQKPYNY</sequence>